<accession>A0AAD8E9J8</accession>
<feature type="domain" description="Fibronectin type-III" evidence="5">
    <location>
        <begin position="31"/>
        <end position="131"/>
    </location>
</feature>
<feature type="compositionally biased region" description="Pro residues" evidence="3">
    <location>
        <begin position="1071"/>
        <end position="1083"/>
    </location>
</feature>
<feature type="compositionally biased region" description="Basic and acidic residues" evidence="3">
    <location>
        <begin position="550"/>
        <end position="572"/>
    </location>
</feature>
<feature type="compositionally biased region" description="Polar residues" evidence="3">
    <location>
        <begin position="739"/>
        <end position="748"/>
    </location>
</feature>
<reference evidence="6" key="2">
    <citation type="submission" date="2023-05" db="EMBL/GenBank/DDBJ databases">
        <authorList>
            <person name="Fouks B."/>
        </authorList>
    </citation>
    <scope>NUCLEOTIDE SEQUENCE</scope>
    <source>
        <strain evidence="6">Stay&amp;Tobe</strain>
        <tissue evidence="6">Testes</tissue>
    </source>
</reference>
<dbReference type="PRINTS" id="PR00014">
    <property type="entry name" value="FNTYPEIII"/>
</dbReference>
<dbReference type="Gene3D" id="2.60.40.10">
    <property type="entry name" value="Immunoglobulins"/>
    <property type="match status" value="4"/>
</dbReference>
<comment type="caution">
    <text evidence="6">The sequence shown here is derived from an EMBL/GenBank/DDBJ whole genome shotgun (WGS) entry which is preliminary data.</text>
</comment>
<feature type="compositionally biased region" description="Basic and acidic residues" evidence="3">
    <location>
        <begin position="984"/>
        <end position="1008"/>
    </location>
</feature>
<dbReference type="InterPro" id="IPR007110">
    <property type="entry name" value="Ig-like_dom"/>
</dbReference>
<dbReference type="SUPFAM" id="SSF48726">
    <property type="entry name" value="Immunoglobulin"/>
    <property type="match status" value="2"/>
</dbReference>
<feature type="region of interest" description="Disordered" evidence="3">
    <location>
        <begin position="428"/>
        <end position="461"/>
    </location>
</feature>
<dbReference type="GO" id="GO:0030154">
    <property type="term" value="P:cell differentiation"/>
    <property type="evidence" value="ECO:0007669"/>
    <property type="project" value="UniProtKB-ARBA"/>
</dbReference>
<feature type="region of interest" description="Disordered" evidence="3">
    <location>
        <begin position="709"/>
        <end position="761"/>
    </location>
</feature>
<dbReference type="Pfam" id="PF07679">
    <property type="entry name" value="I-set"/>
    <property type="match status" value="2"/>
</dbReference>
<keyword evidence="1" id="KW-0677">Repeat</keyword>
<dbReference type="InterPro" id="IPR036179">
    <property type="entry name" value="Ig-like_dom_sf"/>
</dbReference>
<evidence type="ECO:0000313" key="7">
    <source>
        <dbReference type="Proteomes" id="UP001233999"/>
    </source>
</evidence>
<dbReference type="InterPro" id="IPR036116">
    <property type="entry name" value="FN3_sf"/>
</dbReference>
<feature type="compositionally biased region" description="Low complexity" evidence="3">
    <location>
        <begin position="1022"/>
        <end position="1031"/>
    </location>
</feature>
<protein>
    <recommendedName>
        <fullName evidence="8">Titin</fullName>
    </recommendedName>
</protein>
<dbReference type="CDD" id="cd00063">
    <property type="entry name" value="FN3"/>
    <property type="match status" value="2"/>
</dbReference>
<feature type="region of interest" description="Disordered" evidence="3">
    <location>
        <begin position="840"/>
        <end position="945"/>
    </location>
</feature>
<evidence type="ECO:0000259" key="4">
    <source>
        <dbReference type="PROSITE" id="PS50835"/>
    </source>
</evidence>
<evidence type="ECO:0000256" key="2">
    <source>
        <dbReference type="ARBA" id="ARBA00023319"/>
    </source>
</evidence>
<gene>
    <name evidence="6" type="ORF">L9F63_023124</name>
</gene>
<feature type="compositionally biased region" description="Basic and acidic residues" evidence="3">
    <location>
        <begin position="477"/>
        <end position="512"/>
    </location>
</feature>
<dbReference type="SMART" id="SM00060">
    <property type="entry name" value="FN3"/>
    <property type="match status" value="2"/>
</dbReference>
<dbReference type="InterPro" id="IPR013098">
    <property type="entry name" value="Ig_I-set"/>
</dbReference>
<dbReference type="PANTHER" id="PTHR14340">
    <property type="entry name" value="MICROFIBRIL-ASSOCIATED GLYCOPROTEIN 3"/>
    <property type="match status" value="1"/>
</dbReference>
<dbReference type="InterPro" id="IPR003598">
    <property type="entry name" value="Ig_sub2"/>
</dbReference>
<evidence type="ECO:0008006" key="8">
    <source>
        <dbReference type="Google" id="ProtNLM"/>
    </source>
</evidence>
<organism evidence="6 7">
    <name type="scientific">Diploptera punctata</name>
    <name type="common">Pacific beetle cockroach</name>
    <dbReference type="NCBI Taxonomy" id="6984"/>
    <lineage>
        <taxon>Eukaryota</taxon>
        <taxon>Metazoa</taxon>
        <taxon>Ecdysozoa</taxon>
        <taxon>Arthropoda</taxon>
        <taxon>Hexapoda</taxon>
        <taxon>Insecta</taxon>
        <taxon>Pterygota</taxon>
        <taxon>Neoptera</taxon>
        <taxon>Polyneoptera</taxon>
        <taxon>Dictyoptera</taxon>
        <taxon>Blattodea</taxon>
        <taxon>Blaberoidea</taxon>
        <taxon>Blaberidae</taxon>
        <taxon>Diplopterinae</taxon>
        <taxon>Diploptera</taxon>
    </lineage>
</organism>
<feature type="region of interest" description="Disordered" evidence="3">
    <location>
        <begin position="631"/>
        <end position="669"/>
    </location>
</feature>
<feature type="non-terminal residue" evidence="6">
    <location>
        <position position="1"/>
    </location>
</feature>
<feature type="compositionally biased region" description="Polar residues" evidence="3">
    <location>
        <begin position="1107"/>
        <end position="1119"/>
    </location>
</feature>
<dbReference type="InterPro" id="IPR003961">
    <property type="entry name" value="FN3_dom"/>
</dbReference>
<feature type="domain" description="Fibronectin type-III" evidence="5">
    <location>
        <begin position="330"/>
        <end position="423"/>
    </location>
</feature>
<feature type="region of interest" description="Disordered" evidence="3">
    <location>
        <begin position="477"/>
        <end position="619"/>
    </location>
</feature>
<feature type="compositionally biased region" description="Basic and acidic residues" evidence="3">
    <location>
        <begin position="582"/>
        <end position="593"/>
    </location>
</feature>
<dbReference type="EMBL" id="JASPKZ010007853">
    <property type="protein sequence ID" value="KAJ9581697.1"/>
    <property type="molecule type" value="Genomic_DNA"/>
</dbReference>
<feature type="compositionally biased region" description="Basic and acidic residues" evidence="3">
    <location>
        <begin position="448"/>
        <end position="459"/>
    </location>
</feature>
<dbReference type="SMART" id="SM00409">
    <property type="entry name" value="IG"/>
    <property type="match status" value="2"/>
</dbReference>
<feature type="compositionally biased region" description="Pro residues" evidence="3">
    <location>
        <begin position="1133"/>
        <end position="1163"/>
    </location>
</feature>
<proteinExistence type="predicted"/>
<dbReference type="SUPFAM" id="SSF49265">
    <property type="entry name" value="Fibronectin type III"/>
    <property type="match status" value="1"/>
</dbReference>
<name>A0AAD8E9J8_DIPPU</name>
<dbReference type="InterPro" id="IPR003599">
    <property type="entry name" value="Ig_sub"/>
</dbReference>
<dbReference type="PROSITE" id="PS50835">
    <property type="entry name" value="IG_LIKE"/>
    <property type="match status" value="2"/>
</dbReference>
<feature type="region of interest" description="Disordered" evidence="3">
    <location>
        <begin position="983"/>
        <end position="1175"/>
    </location>
</feature>
<feature type="compositionally biased region" description="Basic and acidic residues" evidence="3">
    <location>
        <begin position="637"/>
        <end position="648"/>
    </location>
</feature>
<reference evidence="6" key="1">
    <citation type="journal article" date="2023" name="IScience">
        <title>Live-bearing cockroach genome reveals convergent evolutionary mechanisms linked to viviparity in insects and beyond.</title>
        <authorList>
            <person name="Fouks B."/>
            <person name="Harrison M.C."/>
            <person name="Mikhailova A.A."/>
            <person name="Marchal E."/>
            <person name="English S."/>
            <person name="Carruthers M."/>
            <person name="Jennings E.C."/>
            <person name="Chiamaka E.L."/>
            <person name="Frigard R.A."/>
            <person name="Pippel M."/>
            <person name="Attardo G.M."/>
            <person name="Benoit J.B."/>
            <person name="Bornberg-Bauer E."/>
            <person name="Tobe S.S."/>
        </authorList>
    </citation>
    <scope>NUCLEOTIDE SEQUENCE</scope>
    <source>
        <strain evidence="6">Stay&amp;Tobe</strain>
    </source>
</reference>
<feature type="compositionally biased region" description="Basic and acidic residues" evidence="3">
    <location>
        <begin position="1251"/>
        <end position="1265"/>
    </location>
</feature>
<feature type="compositionally biased region" description="Basic and acidic residues" evidence="3">
    <location>
        <begin position="519"/>
        <end position="533"/>
    </location>
</feature>
<feature type="compositionally biased region" description="Polar residues" evidence="3">
    <location>
        <begin position="595"/>
        <end position="609"/>
    </location>
</feature>
<dbReference type="SMART" id="SM00408">
    <property type="entry name" value="IGc2"/>
    <property type="match status" value="2"/>
</dbReference>
<feature type="region of interest" description="Disordered" evidence="3">
    <location>
        <begin position="1251"/>
        <end position="1287"/>
    </location>
</feature>
<dbReference type="Pfam" id="PF00041">
    <property type="entry name" value="fn3"/>
    <property type="match status" value="2"/>
</dbReference>
<dbReference type="CDD" id="cd00096">
    <property type="entry name" value="Ig"/>
    <property type="match status" value="1"/>
</dbReference>
<dbReference type="PRINTS" id="PR01217">
    <property type="entry name" value="PRICHEXTENSN"/>
</dbReference>
<dbReference type="FunFam" id="2.60.40.10:FF:000612">
    <property type="entry name" value="palladin isoform X1"/>
    <property type="match status" value="1"/>
</dbReference>
<feature type="domain" description="Ig-like" evidence="4">
    <location>
        <begin position="139"/>
        <end position="227"/>
    </location>
</feature>
<evidence type="ECO:0000259" key="5">
    <source>
        <dbReference type="PROSITE" id="PS50853"/>
    </source>
</evidence>
<feature type="compositionally biased region" description="Basic and acidic residues" evidence="3">
    <location>
        <begin position="709"/>
        <end position="738"/>
    </location>
</feature>
<feature type="compositionally biased region" description="Acidic residues" evidence="3">
    <location>
        <begin position="1093"/>
        <end position="1103"/>
    </location>
</feature>
<dbReference type="FunFam" id="2.60.40.10:FF:001806">
    <property type="entry name" value="Blast:Twitchin"/>
    <property type="match status" value="1"/>
</dbReference>
<feature type="compositionally biased region" description="Basic and acidic residues" evidence="3">
    <location>
        <begin position="1276"/>
        <end position="1287"/>
    </location>
</feature>
<feature type="compositionally biased region" description="Pro residues" evidence="3">
    <location>
        <begin position="1032"/>
        <end position="1062"/>
    </location>
</feature>
<feature type="domain" description="Ig-like" evidence="4">
    <location>
        <begin position="232"/>
        <end position="325"/>
    </location>
</feature>
<keyword evidence="2" id="KW-0393">Immunoglobulin domain</keyword>
<evidence type="ECO:0000313" key="6">
    <source>
        <dbReference type="EMBL" id="KAJ9581697.1"/>
    </source>
</evidence>
<sequence>MGNAPVKGIQHHKNRGHKKYVHWDQAVPPWPPGKPHLAPGSPDSKPNVVTIRWDPPPDDGGAPITGYVVEHRKTGTPNWVRSTKDLVLEPELQLSGLEPGWRYQFRITAENAADLLSDPGELSQPLIVARAYKPATMSPQFSLELRDIVALENDKVEFVVHFHGIPTPKISWYKDSFEIFSSRRMRVTTENGTSSLLIFQAAFNDEGQYKCAATNRAGHVITKSKLRLEAPPRIRIPRQYEDGLLFEKDEVIRLKVSVAGRPLPRVTWYHDNDPIPFGGRFEVTNTERFSALRISEARRSDRGEYQVRATSRLGEDIVAFLVTVTDRPMPPGRAKVVSVTGRSVALSWSEPHDDGGCKIGNYIIEYYRLGWNVWLKAATSRQMTVTLGDLIQGSEYKFRMKAENPYGVSDPSEESEVVFIPDPKRGLLERPVRGTRSQSDIPVPIQEKLPEKKSGRSKDSLMTAREVLDLKRKEIESKRRSQEKEEVKMKKMKSDELRRNEELRKIEERRAETLLGKMEVPKRKTKETEKRSVEFLPEDTPEIVKRKKKLNSEKLEIEDSPKLPSRESDKGMKASLQFSVSKRRDSSGERDSGVSEGSFTTGSKQSFTSHLVPREDDSLLHGSSELMLVLLPQTREQQSEKETRRDSELAMFGESSVPPPISLSAPEIGGGENLITSPLRNAVSSTELLHEQAMARFYQAVAEEEAEKARERKDRMERKLSGTPEVKRRSLEAEDVEIKNTSGNSYNKTLIPPTQELTWHQRKPNIFQEKKFNNEGVTSVKRESPKPEINLKSIITKAEPAKLSKIVPRSILRNRLEGKPDYPRYYEEKKPTELEKIKMKYEVEDEEEEELVDEEEEEELEEEEDVVNEEEFLGNEELEGEESIDEDNSEFEEEEELYKKIEEEEEKLQPSDAPSNRYGRFAEEEEEETYHPRNMVPSSPTGPAPIVRTLERQLTPRPSNDVQFHPKSILKTTNMTFQQQLEEMIERPRGYVTRELERSPPKSFRDNVPKQLMQQFSSDTGSRSPSPDTLSPSPPPESPSPLPLSPSPPISPSPPRESPSPEPELFISPPLKQPEPRFPPVMSPEPEFFMAEEGQEEEEDDNFVDTIESSQNETISTEPEVSVPQVPPIEARVPPPEPVPTPEPILTPEPVPTPEPPVPPKPSASPVRDPTITPSEAARQKKMLIRKMSLEEDAEEKRAMADHYGEIIRECSLPKRVSKRYTTIDNSNVQKIKNARSEIFASQLSKKFPEVARRFSPERTIETPKPELPPPRPITPKKEPSHDQTQE</sequence>
<dbReference type="PROSITE" id="PS50853">
    <property type="entry name" value="FN3"/>
    <property type="match status" value="2"/>
</dbReference>
<feature type="compositionally biased region" description="Polar residues" evidence="3">
    <location>
        <begin position="1012"/>
        <end position="1021"/>
    </location>
</feature>
<dbReference type="GO" id="GO:0009653">
    <property type="term" value="P:anatomical structure morphogenesis"/>
    <property type="evidence" value="ECO:0007669"/>
    <property type="project" value="UniProtKB-ARBA"/>
</dbReference>
<evidence type="ECO:0000256" key="1">
    <source>
        <dbReference type="ARBA" id="ARBA00022737"/>
    </source>
</evidence>
<keyword evidence="7" id="KW-1185">Reference proteome</keyword>
<evidence type="ECO:0000256" key="3">
    <source>
        <dbReference type="SAM" id="MobiDB-lite"/>
    </source>
</evidence>
<feature type="compositionally biased region" description="Acidic residues" evidence="3">
    <location>
        <begin position="843"/>
        <end position="896"/>
    </location>
</feature>
<dbReference type="Proteomes" id="UP001233999">
    <property type="component" value="Unassembled WGS sequence"/>
</dbReference>
<dbReference type="FunFam" id="2.60.40.10:FF:000031">
    <property type="entry name" value="Myosin-binding protein C, slow type"/>
    <property type="match status" value="1"/>
</dbReference>
<dbReference type="PANTHER" id="PTHR14340:SF13">
    <property type="entry name" value="TITIN"/>
    <property type="match status" value="1"/>
</dbReference>
<dbReference type="InterPro" id="IPR013783">
    <property type="entry name" value="Ig-like_fold"/>
</dbReference>